<evidence type="ECO:0000313" key="3">
    <source>
        <dbReference type="Proteomes" id="UP000287224"/>
    </source>
</evidence>
<dbReference type="Pfam" id="PF12802">
    <property type="entry name" value="MarR_2"/>
    <property type="match status" value="1"/>
</dbReference>
<dbReference type="InterPro" id="IPR036390">
    <property type="entry name" value="WH_DNA-bd_sf"/>
</dbReference>
<comment type="caution">
    <text evidence="2">The sequence shown here is derived from an EMBL/GenBank/DDBJ whole genome shotgun (WGS) entry which is preliminary data.</text>
</comment>
<dbReference type="PROSITE" id="PS50995">
    <property type="entry name" value="HTH_MARR_2"/>
    <property type="match status" value="1"/>
</dbReference>
<dbReference type="PANTHER" id="PTHR33164:SF99">
    <property type="entry name" value="MARR FAMILY REGULATORY PROTEIN"/>
    <property type="match status" value="1"/>
</dbReference>
<dbReference type="PRINTS" id="PR00598">
    <property type="entry name" value="HTHMARR"/>
</dbReference>
<dbReference type="AlphaFoldDB" id="A0A401ZDW3"/>
<dbReference type="Gene3D" id="1.10.10.10">
    <property type="entry name" value="Winged helix-like DNA-binding domain superfamily/Winged helix DNA-binding domain"/>
    <property type="match status" value="1"/>
</dbReference>
<reference evidence="3" key="1">
    <citation type="submission" date="2018-12" db="EMBL/GenBank/DDBJ databases">
        <title>Tengunoibacter tsumagoiensis gen. nov., sp. nov., Dictyobacter kobayashii sp. nov., D. alpinus sp. nov., and D. joshuensis sp. nov. and description of Dictyobacteraceae fam. nov. within the order Ktedonobacterales isolated from Tengu-no-mugimeshi.</title>
        <authorList>
            <person name="Wang C.M."/>
            <person name="Zheng Y."/>
            <person name="Sakai Y."/>
            <person name="Toyoda A."/>
            <person name="Minakuchi Y."/>
            <person name="Abe K."/>
            <person name="Yokota A."/>
            <person name="Yabe S."/>
        </authorList>
    </citation>
    <scope>NUCLEOTIDE SEQUENCE [LARGE SCALE GENOMIC DNA]</scope>
    <source>
        <strain evidence="3">S-27</strain>
    </source>
</reference>
<organism evidence="2 3">
    <name type="scientific">Dictyobacter aurantiacus</name>
    <dbReference type="NCBI Taxonomy" id="1936993"/>
    <lineage>
        <taxon>Bacteria</taxon>
        <taxon>Bacillati</taxon>
        <taxon>Chloroflexota</taxon>
        <taxon>Ktedonobacteria</taxon>
        <taxon>Ktedonobacterales</taxon>
        <taxon>Dictyobacteraceae</taxon>
        <taxon>Dictyobacter</taxon>
    </lineage>
</organism>
<dbReference type="OrthoDB" id="5148120at2"/>
<sequence length="125" mass="14186">MTGEYQQTSARWRILGNIESGPLTVSQIARSTGYTRQSIQRLADALVEEGLATYEPAGDQRTKNVCITAQGKELLERLADNENEWVARITQTLTVQELTDLTRALEKVRAVLAEDYAYRQQRQQQ</sequence>
<dbReference type="PANTHER" id="PTHR33164">
    <property type="entry name" value="TRANSCRIPTIONAL REGULATOR, MARR FAMILY"/>
    <property type="match status" value="1"/>
</dbReference>
<dbReference type="SUPFAM" id="SSF46785">
    <property type="entry name" value="Winged helix' DNA-binding domain"/>
    <property type="match status" value="1"/>
</dbReference>
<feature type="domain" description="HTH marR-type" evidence="1">
    <location>
        <begin position="1"/>
        <end position="110"/>
    </location>
</feature>
<dbReference type="InterPro" id="IPR000835">
    <property type="entry name" value="HTH_MarR-typ"/>
</dbReference>
<dbReference type="GO" id="GO:0006950">
    <property type="term" value="P:response to stress"/>
    <property type="evidence" value="ECO:0007669"/>
    <property type="project" value="TreeGrafter"/>
</dbReference>
<proteinExistence type="predicted"/>
<name>A0A401ZDW3_9CHLR</name>
<keyword evidence="3" id="KW-1185">Reference proteome</keyword>
<evidence type="ECO:0000313" key="2">
    <source>
        <dbReference type="EMBL" id="GCE05071.1"/>
    </source>
</evidence>
<dbReference type="InterPro" id="IPR039422">
    <property type="entry name" value="MarR/SlyA-like"/>
</dbReference>
<dbReference type="Proteomes" id="UP000287224">
    <property type="component" value="Unassembled WGS sequence"/>
</dbReference>
<dbReference type="InterPro" id="IPR036388">
    <property type="entry name" value="WH-like_DNA-bd_sf"/>
</dbReference>
<dbReference type="SMART" id="SM00347">
    <property type="entry name" value="HTH_MARR"/>
    <property type="match status" value="1"/>
</dbReference>
<protein>
    <recommendedName>
        <fullName evidence="1">HTH marR-type domain-containing protein</fullName>
    </recommendedName>
</protein>
<accession>A0A401ZDW3</accession>
<dbReference type="GO" id="GO:0003700">
    <property type="term" value="F:DNA-binding transcription factor activity"/>
    <property type="evidence" value="ECO:0007669"/>
    <property type="project" value="InterPro"/>
</dbReference>
<gene>
    <name evidence="2" type="ORF">KDAU_24000</name>
</gene>
<evidence type="ECO:0000259" key="1">
    <source>
        <dbReference type="PROSITE" id="PS50995"/>
    </source>
</evidence>
<dbReference type="RefSeq" id="WP_160145808.1">
    <property type="nucleotide sequence ID" value="NZ_BIFQ01000001.1"/>
</dbReference>
<dbReference type="EMBL" id="BIFQ01000001">
    <property type="protein sequence ID" value="GCE05071.1"/>
    <property type="molecule type" value="Genomic_DNA"/>
</dbReference>